<dbReference type="SMART" id="SM00091">
    <property type="entry name" value="PAS"/>
    <property type="match status" value="3"/>
</dbReference>
<dbReference type="Pfam" id="PF00069">
    <property type="entry name" value="Pkinase"/>
    <property type="match status" value="1"/>
</dbReference>
<organism evidence="7 8">
    <name type="scientific">Aquisphaera giovannonii</name>
    <dbReference type="NCBI Taxonomy" id="406548"/>
    <lineage>
        <taxon>Bacteria</taxon>
        <taxon>Pseudomonadati</taxon>
        <taxon>Planctomycetota</taxon>
        <taxon>Planctomycetia</taxon>
        <taxon>Isosphaerales</taxon>
        <taxon>Isosphaeraceae</taxon>
        <taxon>Aquisphaera</taxon>
    </lineage>
</organism>
<dbReference type="PROSITE" id="PS50011">
    <property type="entry name" value="PROTEIN_KINASE_DOM"/>
    <property type="match status" value="1"/>
</dbReference>
<dbReference type="CDD" id="cd00130">
    <property type="entry name" value="PAS"/>
    <property type="match status" value="3"/>
</dbReference>
<evidence type="ECO:0000256" key="3">
    <source>
        <dbReference type="ARBA" id="ARBA00022777"/>
    </source>
</evidence>
<evidence type="ECO:0000259" key="5">
    <source>
        <dbReference type="PROSITE" id="PS50011"/>
    </source>
</evidence>
<keyword evidence="3 7" id="KW-0418">Kinase</keyword>
<keyword evidence="8" id="KW-1185">Reference proteome</keyword>
<gene>
    <name evidence="7" type="primary">pknD_10</name>
    <name evidence="7" type="ORF">OJF2_65660</name>
</gene>
<name>A0A5B9WDJ5_9BACT</name>
<dbReference type="SUPFAM" id="SSF56112">
    <property type="entry name" value="Protein kinase-like (PK-like)"/>
    <property type="match status" value="1"/>
</dbReference>
<dbReference type="SMART" id="SM00220">
    <property type="entry name" value="S_TKc"/>
    <property type="match status" value="1"/>
</dbReference>
<dbReference type="SUPFAM" id="SSF55785">
    <property type="entry name" value="PYP-like sensor domain (PAS domain)"/>
    <property type="match status" value="3"/>
</dbReference>
<dbReference type="Gene3D" id="1.10.510.10">
    <property type="entry name" value="Transferase(Phosphotransferase) domain 1"/>
    <property type="match status" value="1"/>
</dbReference>
<dbReference type="EMBL" id="CP042997">
    <property type="protein sequence ID" value="QEH37970.1"/>
    <property type="molecule type" value="Genomic_DNA"/>
</dbReference>
<dbReference type="InterPro" id="IPR013767">
    <property type="entry name" value="PAS_fold"/>
</dbReference>
<dbReference type="EC" id="2.7.11.1" evidence="7"/>
<evidence type="ECO:0000256" key="2">
    <source>
        <dbReference type="ARBA" id="ARBA00022741"/>
    </source>
</evidence>
<feature type="domain" description="PAS" evidence="6">
    <location>
        <begin position="487"/>
        <end position="539"/>
    </location>
</feature>
<keyword evidence="2" id="KW-0547">Nucleotide-binding</keyword>
<dbReference type="InterPro" id="IPR001610">
    <property type="entry name" value="PAC"/>
</dbReference>
<evidence type="ECO:0000256" key="1">
    <source>
        <dbReference type="ARBA" id="ARBA00022679"/>
    </source>
</evidence>
<dbReference type="Pfam" id="PF08447">
    <property type="entry name" value="PAS_3"/>
    <property type="match status" value="1"/>
</dbReference>
<dbReference type="GO" id="GO:0004674">
    <property type="term" value="F:protein serine/threonine kinase activity"/>
    <property type="evidence" value="ECO:0007669"/>
    <property type="project" value="UniProtKB-EC"/>
</dbReference>
<dbReference type="InterPro" id="IPR035965">
    <property type="entry name" value="PAS-like_dom_sf"/>
</dbReference>
<feature type="domain" description="PAS" evidence="6">
    <location>
        <begin position="607"/>
        <end position="664"/>
    </location>
</feature>
<protein>
    <submittedName>
        <fullName evidence="7">Serine/threonine-protein kinase PknD</fullName>
        <ecNumber evidence="7">2.7.11.1</ecNumber>
    </submittedName>
</protein>
<evidence type="ECO:0000313" key="7">
    <source>
        <dbReference type="EMBL" id="QEH37970.1"/>
    </source>
</evidence>
<dbReference type="OrthoDB" id="6111975at2"/>
<evidence type="ECO:0000313" key="8">
    <source>
        <dbReference type="Proteomes" id="UP000324233"/>
    </source>
</evidence>
<evidence type="ECO:0000256" key="4">
    <source>
        <dbReference type="ARBA" id="ARBA00022840"/>
    </source>
</evidence>
<dbReference type="PROSITE" id="PS00108">
    <property type="entry name" value="PROTEIN_KINASE_ST"/>
    <property type="match status" value="1"/>
</dbReference>
<sequence length="718" mass="78291">MSDVTPDDAEPSDSEAAIGTQRTVADALLAGVNGQGASAPEAHRAVGAAYTLSEYSIDAQSPPFAEGAMGSILMARDEVLGRTVALKAMRREHLARADLRARFRREAAITARLQHPGVPPVFGVGTIEDARPFFSMRLVEGTTLAEQLKASVDRCADRPRFLTIFGQVCQTIAFAHDQGVIHRDLKPENIIVGDFGTVYVIDWGIAGLIDAAHPLPGREPAGDRPLAAELTTAERPPAQEPGAGADGADADCSLTAVGDLLGTPQYMAPEQARGGVHQDERADVFSLGALLFEILTGEPLRPVATVRAGWLNAFSVEYACTVAPRLSAARADAPVAALAARCLEPDRERRPRDAREVAAEMTAYLLHVLRRPEREMARFFELSPDLFGLASLDGYFRRVNENFARVLGYQGDEILSRPYLDFVHPDDVEQTRRQMVKLTEGKPVVRFENRYRDHRGEYRWFEWNAQAVPDEDMVFAVARDITGRRNLERRLLGTVESSPMGVVIVDRSGRIVQVNREAERLFGYDREELIGRPVEMLVPARFRGEHEGRREAFLASRESRPGRGREVTGLRKDGREVPLELGLSPFDTEEGTFVTAVLCEAGPRGTRAGWLLALLRSHPEAVLLVDEHARIGLANERAERLFGYGSGELAGRPIADLVDGFRPDAPAALLEGRARDGARFVVEVRPVPTPGGAAAVAVRLVAAAVDDPAALGRGEESP</sequence>
<dbReference type="AlphaFoldDB" id="A0A5B9WDJ5"/>
<evidence type="ECO:0000259" key="6">
    <source>
        <dbReference type="PROSITE" id="PS50112"/>
    </source>
</evidence>
<dbReference type="KEGG" id="agv:OJF2_65660"/>
<dbReference type="PROSITE" id="PS50112">
    <property type="entry name" value="PAS"/>
    <property type="match status" value="3"/>
</dbReference>
<accession>A0A5B9WDJ5</accession>
<reference evidence="7 8" key="1">
    <citation type="submission" date="2019-08" db="EMBL/GenBank/DDBJ databases">
        <title>Deep-cultivation of Planctomycetes and their phenomic and genomic characterization uncovers novel biology.</title>
        <authorList>
            <person name="Wiegand S."/>
            <person name="Jogler M."/>
            <person name="Boedeker C."/>
            <person name="Pinto D."/>
            <person name="Vollmers J."/>
            <person name="Rivas-Marin E."/>
            <person name="Kohn T."/>
            <person name="Peeters S.H."/>
            <person name="Heuer A."/>
            <person name="Rast P."/>
            <person name="Oberbeckmann S."/>
            <person name="Bunk B."/>
            <person name="Jeske O."/>
            <person name="Meyerdierks A."/>
            <person name="Storesund J.E."/>
            <person name="Kallscheuer N."/>
            <person name="Luecker S."/>
            <person name="Lage O.M."/>
            <person name="Pohl T."/>
            <person name="Merkel B.J."/>
            <person name="Hornburger P."/>
            <person name="Mueller R.-W."/>
            <person name="Bruemmer F."/>
            <person name="Labrenz M."/>
            <person name="Spormann A.M."/>
            <person name="Op den Camp H."/>
            <person name="Overmann J."/>
            <person name="Amann R."/>
            <person name="Jetten M.S.M."/>
            <person name="Mascher T."/>
            <person name="Medema M.H."/>
            <person name="Devos D.P."/>
            <person name="Kaster A.-K."/>
            <person name="Ovreas L."/>
            <person name="Rohde M."/>
            <person name="Galperin M.Y."/>
            <person name="Jogler C."/>
        </authorList>
    </citation>
    <scope>NUCLEOTIDE SEQUENCE [LARGE SCALE GENOMIC DNA]</scope>
    <source>
        <strain evidence="7 8">OJF2</strain>
    </source>
</reference>
<dbReference type="PANTHER" id="PTHR43289">
    <property type="entry name" value="MITOGEN-ACTIVATED PROTEIN KINASE KINASE KINASE 20-RELATED"/>
    <property type="match status" value="1"/>
</dbReference>
<feature type="domain" description="PAS" evidence="6">
    <location>
        <begin position="372"/>
        <end position="442"/>
    </location>
</feature>
<keyword evidence="4" id="KW-0067">ATP-binding</keyword>
<dbReference type="InterPro" id="IPR013655">
    <property type="entry name" value="PAS_fold_3"/>
</dbReference>
<dbReference type="CDD" id="cd14014">
    <property type="entry name" value="STKc_PknB_like"/>
    <property type="match status" value="1"/>
</dbReference>
<dbReference type="InterPro" id="IPR008271">
    <property type="entry name" value="Ser/Thr_kinase_AS"/>
</dbReference>
<dbReference type="PANTHER" id="PTHR43289:SF6">
    <property type="entry name" value="SERINE_THREONINE-PROTEIN KINASE NEKL-3"/>
    <property type="match status" value="1"/>
</dbReference>
<dbReference type="Pfam" id="PF00989">
    <property type="entry name" value="PAS"/>
    <property type="match status" value="1"/>
</dbReference>
<dbReference type="Proteomes" id="UP000324233">
    <property type="component" value="Chromosome"/>
</dbReference>
<dbReference type="Gene3D" id="3.30.200.20">
    <property type="entry name" value="Phosphorylase Kinase, domain 1"/>
    <property type="match status" value="1"/>
</dbReference>
<dbReference type="InterPro" id="IPR011009">
    <property type="entry name" value="Kinase-like_dom_sf"/>
</dbReference>
<dbReference type="GO" id="GO:0005524">
    <property type="term" value="F:ATP binding"/>
    <property type="evidence" value="ECO:0007669"/>
    <property type="project" value="UniProtKB-KW"/>
</dbReference>
<dbReference type="SMART" id="SM00086">
    <property type="entry name" value="PAC"/>
    <property type="match status" value="1"/>
</dbReference>
<dbReference type="InterPro" id="IPR000719">
    <property type="entry name" value="Prot_kinase_dom"/>
</dbReference>
<dbReference type="GO" id="GO:0006355">
    <property type="term" value="P:regulation of DNA-templated transcription"/>
    <property type="evidence" value="ECO:0007669"/>
    <property type="project" value="InterPro"/>
</dbReference>
<keyword evidence="1 7" id="KW-0808">Transferase</keyword>
<dbReference type="Gene3D" id="3.30.450.20">
    <property type="entry name" value="PAS domain"/>
    <property type="match status" value="3"/>
</dbReference>
<proteinExistence type="predicted"/>
<dbReference type="Pfam" id="PF13426">
    <property type="entry name" value="PAS_9"/>
    <property type="match status" value="1"/>
</dbReference>
<dbReference type="InterPro" id="IPR000014">
    <property type="entry name" value="PAS"/>
</dbReference>
<feature type="domain" description="Protein kinase" evidence="5">
    <location>
        <begin position="58"/>
        <end position="365"/>
    </location>
</feature>
<dbReference type="NCBIfam" id="TIGR00229">
    <property type="entry name" value="sensory_box"/>
    <property type="match status" value="3"/>
</dbReference>